<dbReference type="InterPro" id="IPR032821">
    <property type="entry name" value="PKS_assoc"/>
</dbReference>
<evidence type="ECO:0000313" key="14">
    <source>
        <dbReference type="Proteomes" id="UP000053024"/>
    </source>
</evidence>
<feature type="region of interest" description="N-terminal hotdog fold" evidence="8">
    <location>
        <begin position="2099"/>
        <end position="2224"/>
    </location>
</feature>
<dbReference type="Gene3D" id="3.90.180.10">
    <property type="entry name" value="Medium-chain alcohol dehydrogenases, catalytic domain"/>
    <property type="match status" value="1"/>
</dbReference>
<dbReference type="SMART" id="SM00825">
    <property type="entry name" value="PKS_KS"/>
    <property type="match status" value="1"/>
</dbReference>
<dbReference type="FunFam" id="3.90.180.10:FF:000032">
    <property type="entry name" value="Probable polyketide synthase pks1"/>
    <property type="match status" value="1"/>
</dbReference>
<evidence type="ECO:0000256" key="9">
    <source>
        <dbReference type="SAM" id="MobiDB-lite"/>
    </source>
</evidence>
<dbReference type="Gene3D" id="3.40.366.10">
    <property type="entry name" value="Malonyl-Coenzyme A Acyl Carrier Protein, domain 2"/>
    <property type="match status" value="2"/>
</dbReference>
<dbReference type="Gene3D" id="3.40.50.11460">
    <property type="match status" value="1"/>
</dbReference>
<dbReference type="Pfam" id="PF08659">
    <property type="entry name" value="KR"/>
    <property type="match status" value="2"/>
</dbReference>
<dbReference type="InterPro" id="IPR049552">
    <property type="entry name" value="PKS_DH_N"/>
</dbReference>
<dbReference type="Pfam" id="PF00698">
    <property type="entry name" value="Acyl_transf_1"/>
    <property type="match status" value="2"/>
</dbReference>
<keyword evidence="7" id="KW-0012">Acyltransferase</keyword>
<dbReference type="PROSITE" id="PS00012">
    <property type="entry name" value="PHOSPHOPANTETHEINE"/>
    <property type="match status" value="2"/>
</dbReference>
<dbReference type="Pfam" id="PF00550">
    <property type="entry name" value="PP-binding"/>
    <property type="match status" value="2"/>
</dbReference>
<evidence type="ECO:0000256" key="6">
    <source>
        <dbReference type="ARBA" id="ARBA00023268"/>
    </source>
</evidence>
<dbReference type="SUPFAM" id="SSF51735">
    <property type="entry name" value="NAD(P)-binding Rossmann-fold domains"/>
    <property type="match status" value="5"/>
</dbReference>
<dbReference type="SUPFAM" id="SSF53901">
    <property type="entry name" value="Thiolase-like"/>
    <property type="match status" value="1"/>
</dbReference>
<feature type="domain" description="Carrier" evidence="10">
    <location>
        <begin position="3199"/>
        <end position="3274"/>
    </location>
</feature>
<dbReference type="CDD" id="cd05195">
    <property type="entry name" value="enoyl_red"/>
    <property type="match status" value="1"/>
</dbReference>
<accession>A0A101SKY4</accession>
<dbReference type="SUPFAM" id="SSF50129">
    <property type="entry name" value="GroES-like"/>
    <property type="match status" value="1"/>
</dbReference>
<dbReference type="SMART" id="SM00826">
    <property type="entry name" value="PKS_DH"/>
    <property type="match status" value="2"/>
</dbReference>
<dbReference type="GO" id="GO:0004315">
    <property type="term" value="F:3-oxoacyl-[acyl-carrier-protein] synthase activity"/>
    <property type="evidence" value="ECO:0007669"/>
    <property type="project" value="InterPro"/>
</dbReference>
<organism evidence="13 14">
    <name type="scientific">Streptomyces bungoensis</name>
    <dbReference type="NCBI Taxonomy" id="285568"/>
    <lineage>
        <taxon>Bacteria</taxon>
        <taxon>Bacillati</taxon>
        <taxon>Actinomycetota</taxon>
        <taxon>Actinomycetes</taxon>
        <taxon>Kitasatosporales</taxon>
        <taxon>Streptomycetaceae</taxon>
        <taxon>Streptomyces</taxon>
    </lineage>
</organism>
<dbReference type="GO" id="GO:0031177">
    <property type="term" value="F:phosphopantetheine binding"/>
    <property type="evidence" value="ECO:0007669"/>
    <property type="project" value="InterPro"/>
</dbReference>
<dbReference type="InterPro" id="IPR057326">
    <property type="entry name" value="KR_dom"/>
</dbReference>
<evidence type="ECO:0000259" key="11">
    <source>
        <dbReference type="PROSITE" id="PS52004"/>
    </source>
</evidence>
<dbReference type="SMART" id="SM00823">
    <property type="entry name" value="PKS_PP"/>
    <property type="match status" value="2"/>
</dbReference>
<feature type="active site" description="Proton acceptor; for dehydratase activity" evidence="8">
    <location>
        <position position="354"/>
    </location>
</feature>
<dbReference type="GO" id="GO:0006633">
    <property type="term" value="P:fatty acid biosynthetic process"/>
    <property type="evidence" value="ECO:0007669"/>
    <property type="project" value="InterPro"/>
</dbReference>
<dbReference type="InterPro" id="IPR050091">
    <property type="entry name" value="PKS_NRPS_Biosynth_Enz"/>
</dbReference>
<proteinExistence type="predicted"/>
<dbReference type="SUPFAM" id="SSF47336">
    <property type="entry name" value="ACP-like"/>
    <property type="match status" value="2"/>
</dbReference>
<dbReference type="GO" id="GO:0016491">
    <property type="term" value="F:oxidoreductase activity"/>
    <property type="evidence" value="ECO:0007669"/>
    <property type="project" value="InterPro"/>
</dbReference>
<evidence type="ECO:0000256" key="2">
    <source>
        <dbReference type="ARBA" id="ARBA00022450"/>
    </source>
</evidence>
<dbReference type="InterPro" id="IPR020843">
    <property type="entry name" value="ER"/>
</dbReference>
<dbReference type="InterPro" id="IPR016035">
    <property type="entry name" value="Acyl_Trfase/lysoPLipase"/>
</dbReference>
<dbReference type="RefSeq" id="WP_061930480.1">
    <property type="nucleotide sequence ID" value="NZ_KQ948881.1"/>
</dbReference>
<dbReference type="CDD" id="cd00833">
    <property type="entry name" value="PKS"/>
    <property type="match status" value="1"/>
</dbReference>
<evidence type="ECO:0000259" key="12">
    <source>
        <dbReference type="PROSITE" id="PS52019"/>
    </source>
</evidence>
<dbReference type="FunFam" id="3.40.47.10:FF:000019">
    <property type="entry name" value="Polyketide synthase type I"/>
    <property type="match status" value="1"/>
</dbReference>
<dbReference type="PROSITE" id="PS52019">
    <property type="entry name" value="PKS_MFAS_DH"/>
    <property type="match status" value="2"/>
</dbReference>
<dbReference type="GO" id="GO:0033068">
    <property type="term" value="P:macrolide biosynthetic process"/>
    <property type="evidence" value="ECO:0007669"/>
    <property type="project" value="UniProtKB-ARBA"/>
</dbReference>
<keyword evidence="14" id="KW-1185">Reference proteome</keyword>
<dbReference type="Pfam" id="PF22953">
    <property type="entry name" value="SpnB_Rossmann"/>
    <property type="match status" value="2"/>
</dbReference>
<dbReference type="Gene3D" id="1.10.1200.10">
    <property type="entry name" value="ACP-like"/>
    <property type="match status" value="2"/>
</dbReference>
<dbReference type="PROSITE" id="PS50075">
    <property type="entry name" value="CARRIER"/>
    <property type="match status" value="2"/>
</dbReference>
<dbReference type="Pfam" id="PF21089">
    <property type="entry name" value="PKS_DH_N"/>
    <property type="match status" value="2"/>
</dbReference>
<dbReference type="Proteomes" id="UP000053024">
    <property type="component" value="Unassembled WGS sequence"/>
</dbReference>
<dbReference type="Pfam" id="PF14765">
    <property type="entry name" value="PS-DH"/>
    <property type="match status" value="2"/>
</dbReference>
<feature type="region of interest" description="C-terminal hotdog fold" evidence="8">
    <location>
        <begin position="476"/>
        <end position="656"/>
    </location>
</feature>
<sequence length="3363" mass="349357">FDAVDAELPFSLRDIVFGDDHDVLGRTEFAQPALFALEVALFRLLESWGVRPDVLAGHSIGEIAAAHVAGVWSLQDACRLVVARGRLMQALPEDGAMVAVQATEAEVLPLLHDRVGIAAVNGPEALVVSGVAEAVEEIAAHFRAQERKVTSLRVSHAFHSPLMEPMLADFRAVAESLSYERPTLPIVSTVTGASASADELMSPEYWVDHVTATVRYVDALHTLAGTKTTRFLELGPDGTLTALARSVLDHGSRVAVPALRKDGPEPAAVLGAIAALHVHGHSPDWAALFPGARDVTLPTYAFQRRRYWLDAPPGSGWRGSGHPLLGSAVTLADSSAVVSTTVLSTRTHPWLADHAVAGTIVLPTAAYFDFALHLGARVGCHHLAALDQEEPLVLDGDSPVEVQVVLDGPRDDGARPFACYSRPVTGTAARADDEDTGRPWSRNARGVLAPGGAEPPESVERAGTDAAWPPPGARELEVTEVDALYELLQETGLDHGPALRALTAVWRAGDEVYAEVAVPEELRGDAPRVALHPVLLDAALHAVPALGRPGGVAVAWRECTLHTASAEALRVRARALPDGGLRLDLTDPDGAPVATIGAVTLAPAAELPLPSAGVRAGDDLFTVDWAELPGGAGPLPPARVAVLGDGPAPAGAARYSDLDALLTAADDSGAAVPDLVFLPLSGAGGQLPASAHESAHRALTALRRWQADERTAEARLVVVTRNAVSVRGEPVADLAAAAVRGLVRSAQSENPDRLLLVDTDGTADEGSPLTAPGADALVAAAADAVHGGETEIALRGGRVHAARLTRPLTGADATAPALDPRRTVLITGAGGTLAAAVARHLVTAHGVRHLVLAGRRGPAAPGAAALRTALEQAGAEVTVAACDVADPDALAELLAAVPEEHPLGAVFHAAGVIDDGLIGALSPERLSAVLRPKVDAAVHLERLTRELGLSAFVLFSSAAATFGGPGQGNYAAANAFLEALAATLRAQGRPALALGWGPWAEDSAMTAGLGEADRGRMTRAGMAPLPTEDALALLDRALAQDRAVLLPMRLDLAAARAAATPAPALLRDPAAPVRRTGAAARPGGRAGRRLAALPEAERPAAVLRLVQTEIAAVLGHAPDSAPADPERAFRDLGFDSLTAVDLRNALERRTGLRLAPTLAFDHPTPAALTAHLLRVLPTGDPHTPHPAAVRTRTTATGADEPIAVVGMACRLPGGADTPERLWDLLASGGDGLTGFPDDRGWDLASLYHPDPGHEGTSYTRTGGFLTGADRFDPAFFGISPREALAMDPQQRLLLEVSWEAVERAGLDPRTLRGSRTGVFAGTNGQDYTTLLHDSAEDTDGYLGTGNAASVVSGRVSYTLGLEGPAVTVDTACSSSLVALHWAVRALRAGECDLALAGGVTVMSTPAAFLEFSRQRGLAPDGRCKAYSDDADGTGWGEGAGMLLVERLSDAHRNGHRVLAVVRGSAVNSDGASNGLTAPNGPSQERVIRAALADAGLAPDDVDAVEGHGTGTVLGDPIEARALLAAYGQDRTRPLWLGSVKSNLGHTQAAAGVAGVIKTVLALRNAELPRTLHAGNPSTHVDWDAGAVRLLTEARPWPQDADRPRRAGVSSFGFSGTNAHVIVEEAPPAPDGHPAAAAPPRPAAHGTLAWPLAARTPEALRAQATRLLDHLTRHPRLSAADVGHSLATTRTPFEHRAVLLGSGRDDLLAGLARLASGESPADETGAAVRSGRTAFLFTGQGAQRPGMGAGLYRAFPVFADAFDEVCAHFGPEILGTPLREAVLGDTGPLLERTGYAQPALFAFEVALYRLVRSLGVTPDHLLGHSIGALAAAHAAGVLSLPDACALVAARATLMDALPDGGAMIALQATEEEVLPLLEGREHHVGIAAVNGPRSVVVSGEEAAVLDVAARVEGLGRRTRRLRVSHAFHSPLMEPVLGPFREAAAALDYHEPRIPVISDLTGRPAAADELRSPDHWVRQVRQAVRFHDGIRALEGFGVRRYLEIGPDGTLTALAADAVTAPDRCAAVALVRPGRDETAGLLAGLARAHSHGADVDWSAVQPGPGHVVDLPTYPFQRQRYWPGAPTRSAGALAAAGLADAGHPLLGARVDLADSGGHVFTSRLSLPDQPWLADHTVGGTAVLPGTAYLDLALQAGAGAGCDRVAELTLVEPLSLAPGQALTLQVRLGTPDTDGNRPIGVHSRPVDAGPDRPWTLHADGVLAAGPAPEPDAPLPVRPPADAEELPVEDLYDGLAAAGFDYGPVFQGLRAAWRPSSGEEVYAEITLPEQGHADAPRYGLHPALLDAALHATAFLRLDDSAPGRLPFSWRNVALHATGATAVHVRLTPLGGDAVALDLADTTGRPVATIGSLTLRAVDPGVLRTRPERGAGDLYRLDWQPRPEPQPRPDPDGRPAPVPAPLTVLADAPGRAFAARLAAAGVPADLTGTADLTALATAGDPPATLLAVLPDEDADTSLDRAGHTAARQALTLVRRLLDEPALAGTRLVLVTRGAVTDGPGVGHPAAATAWGLVRSAQSEHPGRFVLVDTDTASLAALPAALQGPDDQLALRDGAVRRPRLTRVEPSAALRPPHPRTGAAWRLDTVRKGTLDGLELVPAPAAERPLADGEIRIAVRAAGVNFRDVLNALGMYPGPARDFGLEGAGVITETGPGVTGLHPGDRVMGMFPAAYGPVAVADARTVARIPDGWTFAQAATVPIVFLTAYYALVDLGRVEAGQSVLVHAAAGGVGMAATQLARHLGAEVYATASPAKWDTLRAAGLDDSHLASSRDLSFEDAFRTATGGRGVDLVLDSLAGEFVDASLRLLPRGGHFLEMGKTDVRDPDDVAARHPGVHYRAFDLVEAGPDRIGRMLTTLVDLFEAGVLTPLPVTAWDVRHAPAAFRYMSQARHTGKVVLTVPASLDPDGTVLITGGTGGLGALLARHLVTEHGVRRLLLASRGGPAAPGAARLREELSASGADVRIEAADLADPDQAAALLASVPARHPLTAVVHAAGVLDDTVVDQLTPDRLAAVLRPKLDAAVHLHELTRHLDLAAFVLFSSVAGTLGAPGQANYAAANAFLDALAEHRRALGLPALSLPWGPWSQTTGMTSGLTDTDIRRMERAGLPPISPKEGLALFTEALDQPAAVQAPLAVDPARLGADGPPHPLLAGLARTRRTVIRGTAVADAGGSAGITAELARLDGAERHRRLAEEVCRQVAAVLGHTSATRMDPDQTFKELGFDSLTAVELRNRMNTATGVLLPATLVFDYPTPASLADHLCREHFADPAPAAAHPAAPGEPDEAAIRRLLTSIPITRFRESGLLDALMELAPAAPAPRTDPAAHDPAATGGSAVDVDDMDVDDLVRMALGDDD</sequence>
<gene>
    <name evidence="13" type="ORF">AQJ66_35060</name>
</gene>
<dbReference type="Pfam" id="PF08240">
    <property type="entry name" value="ADH_N"/>
    <property type="match status" value="1"/>
</dbReference>
<dbReference type="FunFam" id="3.40.50.720:FF:000209">
    <property type="entry name" value="Polyketide synthase Pks12"/>
    <property type="match status" value="1"/>
</dbReference>
<evidence type="ECO:0000256" key="1">
    <source>
        <dbReference type="ARBA" id="ARBA00004792"/>
    </source>
</evidence>
<dbReference type="OrthoDB" id="9778690at2"/>
<dbReference type="Gene3D" id="3.10.129.110">
    <property type="entry name" value="Polyketide synthase dehydratase"/>
    <property type="match status" value="2"/>
</dbReference>
<keyword evidence="5" id="KW-0045">Antibiotic biosynthesis</keyword>
<dbReference type="FunFam" id="1.10.1200.10:FF:000007">
    <property type="entry name" value="Probable polyketide synthase pks17"/>
    <property type="match status" value="2"/>
</dbReference>
<dbReference type="InterPro" id="IPR014030">
    <property type="entry name" value="Ketoacyl_synth_N"/>
</dbReference>
<keyword evidence="6" id="KW-0511">Multifunctional enzyme</keyword>
<feature type="active site" description="Proton acceptor; for dehydratase activity" evidence="8">
    <location>
        <position position="2131"/>
    </location>
</feature>
<feature type="region of interest" description="Disordered" evidence="9">
    <location>
        <begin position="2184"/>
        <end position="2207"/>
    </location>
</feature>
<dbReference type="GO" id="GO:0008270">
    <property type="term" value="F:zinc ion binding"/>
    <property type="evidence" value="ECO:0007669"/>
    <property type="project" value="InterPro"/>
</dbReference>
<protein>
    <recommendedName>
        <fullName evidence="15">Polyketide synthase</fullName>
    </recommendedName>
</protein>
<dbReference type="InterPro" id="IPR036736">
    <property type="entry name" value="ACP-like_sf"/>
</dbReference>
<dbReference type="InterPro" id="IPR013968">
    <property type="entry name" value="PKS_KR"/>
</dbReference>
<evidence type="ECO:0008006" key="15">
    <source>
        <dbReference type="Google" id="ProtNLM"/>
    </source>
</evidence>
<dbReference type="InterPro" id="IPR049900">
    <property type="entry name" value="PKS_mFAS_DH"/>
</dbReference>
<dbReference type="InterPro" id="IPR020807">
    <property type="entry name" value="PKS_DH"/>
</dbReference>
<evidence type="ECO:0000313" key="13">
    <source>
        <dbReference type="EMBL" id="KUN76115.1"/>
    </source>
</evidence>
<dbReference type="Pfam" id="PF13602">
    <property type="entry name" value="ADH_zinc_N_2"/>
    <property type="match status" value="1"/>
</dbReference>
<feature type="active site" description="Proton donor; for dehydratase activity" evidence="8">
    <location>
        <position position="537"/>
    </location>
</feature>
<dbReference type="InterPro" id="IPR014043">
    <property type="entry name" value="Acyl_transferase_dom"/>
</dbReference>
<keyword evidence="4" id="KW-0808">Transferase</keyword>
<dbReference type="InterPro" id="IPR011032">
    <property type="entry name" value="GroES-like_sf"/>
</dbReference>
<dbReference type="PROSITE" id="PS00606">
    <property type="entry name" value="KS3_1"/>
    <property type="match status" value="1"/>
</dbReference>
<dbReference type="InterPro" id="IPR042104">
    <property type="entry name" value="PKS_dehydratase_sf"/>
</dbReference>
<dbReference type="InterPro" id="IPR001227">
    <property type="entry name" value="Ac_transferase_dom_sf"/>
</dbReference>
<feature type="region of interest" description="C-terminal hotdog fold" evidence="8">
    <location>
        <begin position="2237"/>
        <end position="2377"/>
    </location>
</feature>
<feature type="domain" description="Carrier" evidence="10">
    <location>
        <begin position="1100"/>
        <end position="1176"/>
    </location>
</feature>
<feature type="region of interest" description="Disordered" evidence="9">
    <location>
        <begin position="428"/>
        <end position="471"/>
    </location>
</feature>
<name>A0A101SKY4_9ACTN</name>
<reference evidence="13 14" key="1">
    <citation type="submission" date="2015-10" db="EMBL/GenBank/DDBJ databases">
        <title>Draft genome sequence of Streptomyces bungoensis DSM 41781, type strain for the species Streptomyces bungoensis.</title>
        <authorList>
            <person name="Ruckert C."/>
            <person name="Winkler A."/>
            <person name="Kalinowski J."/>
            <person name="Kampfer P."/>
            <person name="Glaeser S."/>
        </authorList>
    </citation>
    <scope>NUCLEOTIDE SEQUENCE [LARGE SCALE GENOMIC DNA]</scope>
    <source>
        <strain evidence="13 14">DSM 41781</strain>
    </source>
</reference>
<dbReference type="InterPro" id="IPR016039">
    <property type="entry name" value="Thiolase-like"/>
</dbReference>
<feature type="domain" description="Ketosynthase family 3 (KS3)" evidence="11">
    <location>
        <begin position="1199"/>
        <end position="1624"/>
    </location>
</feature>
<dbReference type="EMBL" id="LMWX01000076">
    <property type="protein sequence ID" value="KUN76115.1"/>
    <property type="molecule type" value="Genomic_DNA"/>
</dbReference>
<dbReference type="PANTHER" id="PTHR43775">
    <property type="entry name" value="FATTY ACID SYNTHASE"/>
    <property type="match status" value="1"/>
</dbReference>
<dbReference type="PANTHER" id="PTHR43775:SF51">
    <property type="entry name" value="INACTIVE PHENOLPHTHIOCEROL SYNTHESIS POLYKETIDE SYNTHASE TYPE I PKS1-RELATED"/>
    <property type="match status" value="1"/>
</dbReference>
<comment type="caution">
    <text evidence="13">The sequence shown here is derived from an EMBL/GenBank/DDBJ whole genome shotgun (WGS) entry which is preliminary data.</text>
</comment>
<dbReference type="InterPro" id="IPR020841">
    <property type="entry name" value="PKS_Beta-ketoAc_synthase_dom"/>
</dbReference>
<dbReference type="GO" id="GO:0004312">
    <property type="term" value="F:fatty acid synthase activity"/>
    <property type="evidence" value="ECO:0007669"/>
    <property type="project" value="TreeGrafter"/>
</dbReference>
<evidence type="ECO:0000256" key="7">
    <source>
        <dbReference type="ARBA" id="ARBA00023315"/>
    </source>
</evidence>
<dbReference type="InterPro" id="IPR013154">
    <property type="entry name" value="ADH-like_N"/>
</dbReference>
<evidence type="ECO:0000259" key="10">
    <source>
        <dbReference type="PROSITE" id="PS50075"/>
    </source>
</evidence>
<keyword evidence="3" id="KW-0597">Phosphoprotein</keyword>
<dbReference type="InterPro" id="IPR036291">
    <property type="entry name" value="NAD(P)-bd_dom_sf"/>
</dbReference>
<feature type="domain" description="PKS/mFAS DH" evidence="12">
    <location>
        <begin position="322"/>
        <end position="656"/>
    </location>
</feature>
<dbReference type="STRING" id="285568.AQJ66_35060"/>
<evidence type="ECO:0000256" key="4">
    <source>
        <dbReference type="ARBA" id="ARBA00022679"/>
    </source>
</evidence>
<dbReference type="InterPro" id="IPR009081">
    <property type="entry name" value="PP-bd_ACP"/>
</dbReference>
<dbReference type="InterPro" id="IPR020806">
    <property type="entry name" value="PKS_PP-bd"/>
</dbReference>
<feature type="region of interest" description="N-terminal hotdog fold" evidence="8">
    <location>
        <begin position="322"/>
        <end position="455"/>
    </location>
</feature>
<dbReference type="InterPro" id="IPR002364">
    <property type="entry name" value="Quin_OxRdtase/zeta-crystal_CS"/>
</dbReference>
<dbReference type="InterPro" id="IPR055123">
    <property type="entry name" value="SpnB-like_Rossmann"/>
</dbReference>
<evidence type="ECO:0000256" key="5">
    <source>
        <dbReference type="ARBA" id="ARBA00023194"/>
    </source>
</evidence>
<evidence type="ECO:0000256" key="3">
    <source>
        <dbReference type="ARBA" id="ARBA00022553"/>
    </source>
</evidence>
<evidence type="ECO:0000256" key="8">
    <source>
        <dbReference type="PROSITE-ProRule" id="PRU01363"/>
    </source>
</evidence>
<dbReference type="PROSITE" id="PS52004">
    <property type="entry name" value="KS3_2"/>
    <property type="match status" value="1"/>
</dbReference>
<dbReference type="SUPFAM" id="SSF55048">
    <property type="entry name" value="Probable ACP-binding domain of malonyl-CoA ACP transacylase"/>
    <property type="match status" value="2"/>
</dbReference>
<dbReference type="InterPro" id="IPR016036">
    <property type="entry name" value="Malonyl_transacylase_ACP-bd"/>
</dbReference>
<dbReference type="CDD" id="cd08956">
    <property type="entry name" value="KR_3_FAS_SDR_x"/>
    <property type="match status" value="2"/>
</dbReference>
<dbReference type="SMART" id="SM00822">
    <property type="entry name" value="PKS_KR"/>
    <property type="match status" value="2"/>
</dbReference>
<dbReference type="SMART" id="SM01294">
    <property type="entry name" value="PKS_PP_betabranch"/>
    <property type="match status" value="2"/>
</dbReference>
<dbReference type="SMART" id="SM00829">
    <property type="entry name" value="PKS_ER"/>
    <property type="match status" value="1"/>
</dbReference>
<feature type="region of interest" description="Disordered" evidence="9">
    <location>
        <begin position="2377"/>
        <end position="2414"/>
    </location>
</feature>
<feature type="domain" description="PKS/mFAS DH" evidence="12">
    <location>
        <begin position="2099"/>
        <end position="2377"/>
    </location>
</feature>
<keyword evidence="2" id="KW-0596">Phosphopantetheine</keyword>
<comment type="pathway">
    <text evidence="1">Antibiotic biosynthesis.</text>
</comment>
<dbReference type="PROSITE" id="PS01162">
    <property type="entry name" value="QOR_ZETA_CRYSTAL"/>
    <property type="match status" value="1"/>
</dbReference>
<dbReference type="Gene3D" id="3.40.50.720">
    <property type="entry name" value="NAD(P)-binding Rossmann-like Domain"/>
    <property type="match status" value="2"/>
</dbReference>
<dbReference type="InterPro" id="IPR006162">
    <property type="entry name" value="Ppantetheine_attach_site"/>
</dbReference>
<feature type="region of interest" description="Disordered" evidence="9">
    <location>
        <begin position="3325"/>
        <end position="3346"/>
    </location>
</feature>
<dbReference type="SMART" id="SM00827">
    <property type="entry name" value="PKS_AT"/>
    <property type="match status" value="2"/>
</dbReference>
<dbReference type="Pfam" id="PF16197">
    <property type="entry name" value="KAsynt_C_assoc"/>
    <property type="match status" value="1"/>
</dbReference>
<dbReference type="Gene3D" id="3.40.47.10">
    <property type="match status" value="1"/>
</dbReference>
<feature type="active site" description="Proton donor; for dehydratase activity" evidence="8">
    <location>
        <position position="2300"/>
    </location>
</feature>
<feature type="compositionally biased region" description="Basic and acidic residues" evidence="9">
    <location>
        <begin position="2378"/>
        <end position="2406"/>
    </location>
</feature>
<feature type="compositionally biased region" description="Low complexity" evidence="9">
    <location>
        <begin position="3325"/>
        <end position="3339"/>
    </location>
</feature>
<dbReference type="Pfam" id="PF00109">
    <property type="entry name" value="ketoacyl-synt"/>
    <property type="match status" value="1"/>
</dbReference>
<dbReference type="SUPFAM" id="SSF52151">
    <property type="entry name" value="FabD/lysophospholipase-like"/>
    <property type="match status" value="2"/>
</dbReference>
<feature type="non-terminal residue" evidence="13">
    <location>
        <position position="1"/>
    </location>
</feature>
<dbReference type="Gene3D" id="3.30.70.3290">
    <property type="match status" value="1"/>
</dbReference>
<dbReference type="InterPro" id="IPR014031">
    <property type="entry name" value="Ketoacyl_synth_C"/>
</dbReference>
<dbReference type="Pfam" id="PF02801">
    <property type="entry name" value="Ketoacyl-synt_C"/>
    <property type="match status" value="1"/>
</dbReference>
<dbReference type="InterPro" id="IPR018201">
    <property type="entry name" value="Ketoacyl_synth_AS"/>
</dbReference>
<dbReference type="InterPro" id="IPR049551">
    <property type="entry name" value="PKS_DH_C"/>
</dbReference>